<evidence type="ECO:0000256" key="5">
    <source>
        <dbReference type="ARBA" id="ARBA00022741"/>
    </source>
</evidence>
<comment type="similarity">
    <text evidence="2">Belongs to the tubulin family.</text>
</comment>
<keyword evidence="8" id="KW-0732">Signal</keyword>
<keyword evidence="10" id="KW-1185">Reference proteome</keyword>
<protein>
    <submittedName>
        <fullName evidence="9">Uncharacterized protein</fullName>
    </submittedName>
</protein>
<evidence type="ECO:0000256" key="8">
    <source>
        <dbReference type="SAM" id="SignalP"/>
    </source>
</evidence>
<dbReference type="GO" id="GO:0007017">
    <property type="term" value="P:microtubule-based process"/>
    <property type="evidence" value="ECO:0007669"/>
    <property type="project" value="InterPro"/>
</dbReference>
<sequence>MAVLAVLAFLSTAGPLRVQLLQGPFHVPWPIKQNYFQDTTTTVAAPVSYQWGSQQSWALTVPQLTQQGPQVHKEVDEQMLTVQNKNSSYFAKQIPNYLIVTSHPGGKNVLHLHQQQQAIQELFQRISEQFTAIFQHWSTGEGMDEMELTEARSNTNDLVPEYQQDWQSWQDQDTTAQVDGELEEEAEEEVA</sequence>
<dbReference type="GO" id="GO:0005874">
    <property type="term" value="C:microtubule"/>
    <property type="evidence" value="ECO:0007669"/>
    <property type="project" value="UniProtKB-KW"/>
</dbReference>
<name>A0A7J7FL99_DICBM</name>
<evidence type="ECO:0000256" key="4">
    <source>
        <dbReference type="ARBA" id="ARBA00022701"/>
    </source>
</evidence>
<comment type="cofactor">
    <cofactor evidence="1">
        <name>Mg(2+)</name>
        <dbReference type="ChEBI" id="CHEBI:18420"/>
    </cofactor>
</comment>
<evidence type="ECO:0000256" key="6">
    <source>
        <dbReference type="ARBA" id="ARBA00023134"/>
    </source>
</evidence>
<gene>
    <name evidence="9" type="ORF">HPG69_012407</name>
</gene>
<dbReference type="AlphaFoldDB" id="A0A7J7FL99"/>
<accession>A0A7J7FL99</accession>
<dbReference type="PANTHER" id="PTHR36527:SF3">
    <property type="entry name" value="OS01G0282866 PROTEIN"/>
    <property type="match status" value="1"/>
</dbReference>
<keyword evidence="5" id="KW-0547">Nucleotide-binding</keyword>
<dbReference type="PRINTS" id="PR01163">
    <property type="entry name" value="BETATUBULIN"/>
</dbReference>
<keyword evidence="4" id="KW-0493">Microtubule</keyword>
<dbReference type="Gene3D" id="1.10.287.600">
    <property type="entry name" value="Helix hairpin bin"/>
    <property type="match status" value="1"/>
</dbReference>
<evidence type="ECO:0000256" key="7">
    <source>
        <dbReference type="SAM" id="MobiDB-lite"/>
    </source>
</evidence>
<dbReference type="InterPro" id="IPR023123">
    <property type="entry name" value="Tubulin_C"/>
</dbReference>
<dbReference type="Proteomes" id="UP000551758">
    <property type="component" value="Unassembled WGS sequence"/>
</dbReference>
<dbReference type="InterPro" id="IPR002453">
    <property type="entry name" value="Beta_tubulin"/>
</dbReference>
<dbReference type="PANTHER" id="PTHR36527">
    <property type="entry name" value="OS01G0282866 PROTEIN"/>
    <property type="match status" value="1"/>
</dbReference>
<feature type="chain" id="PRO_5029868774" evidence="8">
    <location>
        <begin position="19"/>
        <end position="191"/>
    </location>
</feature>
<dbReference type="GO" id="GO:0005525">
    <property type="term" value="F:GTP binding"/>
    <property type="evidence" value="ECO:0007669"/>
    <property type="project" value="UniProtKB-KW"/>
</dbReference>
<feature type="signal peptide" evidence="8">
    <location>
        <begin position="1"/>
        <end position="18"/>
    </location>
</feature>
<evidence type="ECO:0000313" key="10">
    <source>
        <dbReference type="Proteomes" id="UP000551758"/>
    </source>
</evidence>
<keyword evidence="3" id="KW-1017">Isopeptide bond</keyword>
<organism evidence="9 10">
    <name type="scientific">Diceros bicornis minor</name>
    <name type="common">South-central black rhinoceros</name>
    <dbReference type="NCBI Taxonomy" id="77932"/>
    <lineage>
        <taxon>Eukaryota</taxon>
        <taxon>Metazoa</taxon>
        <taxon>Chordata</taxon>
        <taxon>Craniata</taxon>
        <taxon>Vertebrata</taxon>
        <taxon>Euteleostomi</taxon>
        <taxon>Mammalia</taxon>
        <taxon>Eutheria</taxon>
        <taxon>Laurasiatheria</taxon>
        <taxon>Perissodactyla</taxon>
        <taxon>Rhinocerotidae</taxon>
        <taxon>Diceros</taxon>
    </lineage>
</organism>
<comment type="caution">
    <text evidence="9">The sequence shown here is derived from an EMBL/GenBank/DDBJ whole genome shotgun (WGS) entry which is preliminary data.</text>
</comment>
<dbReference type="GO" id="GO:0005200">
    <property type="term" value="F:structural constituent of cytoskeleton"/>
    <property type="evidence" value="ECO:0007669"/>
    <property type="project" value="InterPro"/>
</dbReference>
<dbReference type="GO" id="GO:0003924">
    <property type="term" value="F:GTPase activity"/>
    <property type="evidence" value="ECO:0007669"/>
    <property type="project" value="InterPro"/>
</dbReference>
<feature type="compositionally biased region" description="Acidic residues" evidence="7">
    <location>
        <begin position="180"/>
        <end position="191"/>
    </location>
</feature>
<feature type="region of interest" description="Disordered" evidence="7">
    <location>
        <begin position="167"/>
        <end position="191"/>
    </location>
</feature>
<evidence type="ECO:0000313" key="9">
    <source>
        <dbReference type="EMBL" id="KAF5928835.1"/>
    </source>
</evidence>
<evidence type="ECO:0000256" key="1">
    <source>
        <dbReference type="ARBA" id="ARBA00001946"/>
    </source>
</evidence>
<evidence type="ECO:0000256" key="3">
    <source>
        <dbReference type="ARBA" id="ARBA00022499"/>
    </source>
</evidence>
<dbReference type="InterPro" id="IPR008280">
    <property type="entry name" value="Tub_FtsZ_C"/>
</dbReference>
<proteinExistence type="inferred from homology"/>
<dbReference type="EMBL" id="JACDTQ010000172">
    <property type="protein sequence ID" value="KAF5928835.1"/>
    <property type="molecule type" value="Genomic_DNA"/>
</dbReference>
<evidence type="ECO:0000256" key="2">
    <source>
        <dbReference type="ARBA" id="ARBA00009636"/>
    </source>
</evidence>
<reference evidence="9 10" key="1">
    <citation type="journal article" date="2020" name="Mol. Biol. Evol.">
        <title>Interspecific Gene Flow and the Evolution of Specialization in Black and White Rhinoceros.</title>
        <authorList>
            <person name="Moodley Y."/>
            <person name="Westbury M.V."/>
            <person name="Russo I.M."/>
            <person name="Gopalakrishnan S."/>
            <person name="Rakotoarivelo A."/>
            <person name="Olsen R.A."/>
            <person name="Prost S."/>
            <person name="Tunstall T."/>
            <person name="Ryder O.A."/>
            <person name="Dalen L."/>
            <person name="Bruford M.W."/>
        </authorList>
    </citation>
    <scope>NUCLEOTIDE SEQUENCE [LARGE SCALE GENOMIC DNA]</scope>
    <source>
        <strain evidence="9">SBR-YM</strain>
        <tissue evidence="9">Skin</tissue>
    </source>
</reference>
<dbReference type="SUPFAM" id="SSF55307">
    <property type="entry name" value="Tubulin C-terminal domain-like"/>
    <property type="match status" value="1"/>
</dbReference>
<keyword evidence="6" id="KW-0342">GTP-binding</keyword>